<keyword evidence="2" id="KW-0238">DNA-binding</keyword>
<evidence type="ECO:0000313" key="7">
    <source>
        <dbReference type="RefSeq" id="XP_055901405.1"/>
    </source>
</evidence>
<dbReference type="Proteomes" id="UP001165740">
    <property type="component" value="Chromosome 11"/>
</dbReference>
<dbReference type="GO" id="GO:0003677">
    <property type="term" value="F:DNA binding"/>
    <property type="evidence" value="ECO:0007669"/>
    <property type="project" value="UniProtKB-KW"/>
</dbReference>
<keyword evidence="6" id="KW-1185">Reference proteome</keyword>
<sequence>MSSKKSTPTRYIRHDIDVIKAALEDIQSKGMSLREAAKFHNLPVTTLHNKLKGKNPLLSKKTLLTVDEENKLAKWLIELAKYGFGKSNNEVLETVRAIIAARKDSTQSQEQIKLPTRQWLFRFFGRHPELSSRAPMSLGKERALVSPEAVSLWFTKFEKAINSVDPTILISPNRIFNADESGFGFDKKNRKVVAFKGSKHIYKVTSNTKTQVTVLACCSAAGHYIPPLLIYPYKRIPQKNVLENFPEALLQISETGWITAAIFYTWIKDIFIPATSYLPKPVLLIVDGHTSHTSLLETSIICSQNGIMLYCLLPHASHVIQPLDQAFFGAIKSAWSDALSKHAASKGEGINLESFASVFKPVWNKVATTDIACKSFKAAGIFPFNPNKIISSKKLWPSKAYSSEETGDVQPETSSSSDPTRASSSALAKKSSISQSPCTPPFQIENSDCSFHLDDCMSTFQQNSCTFQAQPETSTSSDPTEASSSALAKKSSMSQSPCSPPFQIDNSDSSFHLDDCMSTFQQNSCTFQAQPETSTSSDPTEASSSALTKKSSMSQSPCSPPFQIDNSDSSFHLDDCMSTFQQNSCTFQAQPETSTSSDPTEASSSALTKKSSMSQSPCSPPFQIDNSDSSFHLDDSTSRSKFQQNSSTFGAQTKASTSADPTEASTSCTSSKSHIFSKSTESQITPEISNPTVVNLNVQQIIALKEHSYFIFDEMTKAELTMFFSRLAIPQNETFPDRFNEEKFQRFQTLTHSMVQAFKVQEDPSPKVTLAQEDIFRLPNFKGKGKGKNRNSKTVPTLPSVVSGEEFRLALKKKLIEKENLEKKKLANKLKREENKKKKDEEKEKKRLLNESKKLEKQKRQEELAKKKEQDQLKLCTVSALDSDTDEDPILMKEMETELAKGDDEMDVFNECCLGCGTMERGNL</sequence>
<evidence type="ECO:0000259" key="5">
    <source>
        <dbReference type="PROSITE" id="PS51253"/>
    </source>
</evidence>
<feature type="region of interest" description="Disordered" evidence="4">
    <location>
        <begin position="527"/>
        <end position="564"/>
    </location>
</feature>
<accession>A0A9W3BPB9</accession>
<evidence type="ECO:0000256" key="3">
    <source>
        <dbReference type="ARBA" id="ARBA00023242"/>
    </source>
</evidence>
<dbReference type="Pfam" id="PF05225">
    <property type="entry name" value="HTH_psq"/>
    <property type="match status" value="1"/>
</dbReference>
<evidence type="ECO:0000313" key="6">
    <source>
        <dbReference type="Proteomes" id="UP001165740"/>
    </source>
</evidence>
<dbReference type="SUPFAM" id="SSF46689">
    <property type="entry name" value="Homeodomain-like"/>
    <property type="match status" value="1"/>
</dbReference>
<proteinExistence type="predicted"/>
<dbReference type="InterPro" id="IPR007889">
    <property type="entry name" value="HTH_Psq"/>
</dbReference>
<dbReference type="InterPro" id="IPR009057">
    <property type="entry name" value="Homeodomain-like_sf"/>
</dbReference>
<dbReference type="InterPro" id="IPR004875">
    <property type="entry name" value="DDE_SF_endonuclease_dom"/>
</dbReference>
<reference evidence="7" key="1">
    <citation type="submission" date="2025-08" db="UniProtKB">
        <authorList>
            <consortium name="RefSeq"/>
        </authorList>
    </citation>
    <scope>IDENTIFICATION</scope>
</reference>
<dbReference type="Gene3D" id="1.10.10.60">
    <property type="entry name" value="Homeodomain-like"/>
    <property type="match status" value="1"/>
</dbReference>
<keyword evidence="3" id="KW-0539">Nucleus</keyword>
<name>A0A9W3BPB9_BIOGL</name>
<evidence type="ECO:0000256" key="2">
    <source>
        <dbReference type="ARBA" id="ARBA00023125"/>
    </source>
</evidence>
<dbReference type="GeneID" id="129928921"/>
<organism evidence="6 7">
    <name type="scientific">Biomphalaria glabrata</name>
    <name type="common">Bloodfluke planorb</name>
    <name type="synonym">Freshwater snail</name>
    <dbReference type="NCBI Taxonomy" id="6526"/>
    <lineage>
        <taxon>Eukaryota</taxon>
        <taxon>Metazoa</taxon>
        <taxon>Spiralia</taxon>
        <taxon>Lophotrochozoa</taxon>
        <taxon>Mollusca</taxon>
        <taxon>Gastropoda</taxon>
        <taxon>Heterobranchia</taxon>
        <taxon>Euthyneura</taxon>
        <taxon>Panpulmonata</taxon>
        <taxon>Hygrophila</taxon>
        <taxon>Lymnaeoidea</taxon>
        <taxon>Planorbidae</taxon>
        <taxon>Biomphalaria</taxon>
    </lineage>
</organism>
<feature type="region of interest" description="Disordered" evidence="4">
    <location>
        <begin position="587"/>
        <end position="672"/>
    </location>
</feature>
<feature type="compositionally biased region" description="Low complexity" evidence="4">
    <location>
        <begin position="591"/>
        <end position="616"/>
    </location>
</feature>
<dbReference type="AlphaFoldDB" id="A0A9W3BPB9"/>
<feature type="compositionally biased region" description="Low complexity" evidence="4">
    <location>
        <begin position="471"/>
        <end position="496"/>
    </location>
</feature>
<protein>
    <submittedName>
        <fullName evidence="7">Uncharacterized protein LOC129928921</fullName>
    </submittedName>
</protein>
<dbReference type="PANTHER" id="PTHR19303">
    <property type="entry name" value="TRANSPOSON"/>
    <property type="match status" value="1"/>
</dbReference>
<dbReference type="PANTHER" id="PTHR19303:SF74">
    <property type="entry name" value="POGO TRANSPOSABLE ELEMENT WITH KRAB DOMAIN"/>
    <property type="match status" value="1"/>
</dbReference>
<gene>
    <name evidence="7" type="primary">LOC129928921</name>
</gene>
<dbReference type="GO" id="GO:0005634">
    <property type="term" value="C:nucleus"/>
    <property type="evidence" value="ECO:0007669"/>
    <property type="project" value="UniProtKB-SubCell"/>
</dbReference>
<feature type="region of interest" description="Disordered" evidence="4">
    <location>
        <begin position="469"/>
        <end position="504"/>
    </location>
</feature>
<dbReference type="Pfam" id="PF03184">
    <property type="entry name" value="DDE_1"/>
    <property type="match status" value="1"/>
</dbReference>
<evidence type="ECO:0000256" key="1">
    <source>
        <dbReference type="ARBA" id="ARBA00004123"/>
    </source>
</evidence>
<dbReference type="OMA" id="NSCTFQA"/>
<feature type="compositionally biased region" description="Polar residues" evidence="4">
    <location>
        <begin position="639"/>
        <end position="672"/>
    </location>
</feature>
<dbReference type="OrthoDB" id="10058523at2759"/>
<dbReference type="InterPro" id="IPR006600">
    <property type="entry name" value="HTH_CenpB_DNA-bd_dom"/>
</dbReference>
<dbReference type="InterPro" id="IPR050863">
    <property type="entry name" value="CenT-Element_Derived"/>
</dbReference>
<feature type="compositionally biased region" description="Low complexity" evidence="4">
    <location>
        <begin position="531"/>
        <end position="556"/>
    </location>
</feature>
<feature type="compositionally biased region" description="Low complexity" evidence="4">
    <location>
        <begin position="414"/>
        <end position="436"/>
    </location>
</feature>
<comment type="subcellular location">
    <subcellularLocation>
        <location evidence="1">Nucleus</location>
    </subcellularLocation>
</comment>
<dbReference type="PROSITE" id="PS51253">
    <property type="entry name" value="HTH_CENPB"/>
    <property type="match status" value="1"/>
</dbReference>
<feature type="domain" description="HTH CENPB-type" evidence="5">
    <location>
        <begin position="56"/>
        <end position="133"/>
    </location>
</feature>
<dbReference type="RefSeq" id="XP_055901405.1">
    <property type="nucleotide sequence ID" value="XM_056045430.1"/>
</dbReference>
<feature type="region of interest" description="Disordered" evidence="4">
    <location>
        <begin position="828"/>
        <end position="871"/>
    </location>
</feature>
<evidence type="ECO:0000256" key="4">
    <source>
        <dbReference type="SAM" id="MobiDB-lite"/>
    </source>
</evidence>
<feature type="region of interest" description="Disordered" evidence="4">
    <location>
        <begin position="402"/>
        <end position="439"/>
    </location>
</feature>